<dbReference type="SUPFAM" id="SSF53850">
    <property type="entry name" value="Periplasmic binding protein-like II"/>
    <property type="match status" value="1"/>
</dbReference>
<dbReference type="InterPro" id="IPR006059">
    <property type="entry name" value="SBP"/>
</dbReference>
<evidence type="ECO:0000313" key="2">
    <source>
        <dbReference type="EMBL" id="KUF17242.1"/>
    </source>
</evidence>
<keyword evidence="3" id="KW-1185">Reference proteome</keyword>
<dbReference type="Proteomes" id="UP000054804">
    <property type="component" value="Unassembled WGS sequence"/>
</dbReference>
<dbReference type="InterPro" id="IPR050490">
    <property type="entry name" value="Bact_solute-bd_prot1"/>
</dbReference>
<dbReference type="EMBL" id="LOCL01000034">
    <property type="protein sequence ID" value="KUF17242.1"/>
    <property type="molecule type" value="Genomic_DNA"/>
</dbReference>
<reference evidence="2 3" key="1">
    <citation type="submission" date="2015-12" db="EMBL/GenBank/DDBJ databases">
        <title>Draft genome sequence of Streptomyces silvensis ATCC 53525, a producer of novel hormone antagonists.</title>
        <authorList>
            <person name="Johnston C.W."/>
            <person name="Li Y."/>
            <person name="Magarvey N.A."/>
        </authorList>
    </citation>
    <scope>NUCLEOTIDE SEQUENCE [LARGE SCALE GENOMIC DNA]</scope>
    <source>
        <strain evidence="2 3">ATCC 53525</strain>
    </source>
</reference>
<evidence type="ECO:0000256" key="1">
    <source>
        <dbReference type="SAM" id="SignalP"/>
    </source>
</evidence>
<gene>
    <name evidence="2" type="ORF">AT728_15540</name>
</gene>
<keyword evidence="1" id="KW-0732">Signal</keyword>
<evidence type="ECO:0000313" key="3">
    <source>
        <dbReference type="Proteomes" id="UP000054804"/>
    </source>
</evidence>
<feature type="signal peptide" evidence="1">
    <location>
        <begin position="1"/>
        <end position="27"/>
    </location>
</feature>
<organism evidence="2 3">
    <name type="scientific">Streptomyces silvensis</name>
    <dbReference type="NCBI Taxonomy" id="1765722"/>
    <lineage>
        <taxon>Bacteria</taxon>
        <taxon>Bacillati</taxon>
        <taxon>Actinomycetota</taxon>
        <taxon>Actinomycetes</taxon>
        <taxon>Kitasatosporales</taxon>
        <taxon>Streptomycetaceae</taxon>
        <taxon>Streptomyces</taxon>
    </lineage>
</organism>
<feature type="chain" id="PRO_5038748366" evidence="1">
    <location>
        <begin position="28"/>
        <end position="447"/>
    </location>
</feature>
<dbReference type="AlphaFoldDB" id="A0A0W7X3C6"/>
<dbReference type="PROSITE" id="PS51257">
    <property type="entry name" value="PROKAR_LIPOPROTEIN"/>
    <property type="match status" value="1"/>
</dbReference>
<dbReference type="Gene3D" id="3.40.190.10">
    <property type="entry name" value="Periplasmic binding protein-like II"/>
    <property type="match status" value="1"/>
</dbReference>
<dbReference type="PANTHER" id="PTHR43649">
    <property type="entry name" value="ARABINOSE-BINDING PROTEIN-RELATED"/>
    <property type="match status" value="1"/>
</dbReference>
<dbReference type="PANTHER" id="PTHR43649:SF32">
    <property type="entry name" value="SUGAR BINDING SECRETED PROTEIN"/>
    <property type="match status" value="1"/>
</dbReference>
<proteinExistence type="predicted"/>
<dbReference type="OrthoDB" id="3226017at2"/>
<sequence>MRYRTRTPRRRAVALAAVAALATGLLAGCAEDSDEPGGSSGGGGGDGGGKGKTTLTVGVFGAFGLQEAGLYDEYERNNPGIKIKQNSVQRNENYWPALLTHLSSGSGLSDIQAVEVGNIAELTGTHSAKLVDLGRTQGVDKGAYLGWKWQQGTTKDGKTVGLGTDIGPTGICYRKDLFEKAGLPTDREEVGKLWAGDWKKYLEAGKRYKQKAPEGTAFVDGATGVMAAVHASGKEKFYDAEGELVYKDSPGVKEGWDIAAQFAEAGLTAKLQQFQPSWDQAFANGSFATVTCPPWMLGYIKDKAGDKGEDQWDVAAAPRPGNWGGSFLTVPEAGGNKEEAAKLVAWLTAPEQQAKLFDKRASFPSAEAAYDLPEVKNAKNPYFGDTPVGKIFARAAEGVPVQPIGPKDGIISQYLADTGMLGVDQKGTSPDKAWDKAMKTIDNALDQ</sequence>
<dbReference type="Pfam" id="PF13416">
    <property type="entry name" value="SBP_bac_8"/>
    <property type="match status" value="1"/>
</dbReference>
<comment type="caution">
    <text evidence="2">The sequence shown here is derived from an EMBL/GenBank/DDBJ whole genome shotgun (WGS) entry which is preliminary data.</text>
</comment>
<name>A0A0W7X3C6_9ACTN</name>
<accession>A0A0W7X3C6</accession>
<dbReference type="STRING" id="1765722.AT728_15540"/>
<protein>
    <submittedName>
        <fullName evidence="2">Sugar-binding protein</fullName>
    </submittedName>
</protein>
<dbReference type="RefSeq" id="WP_058848505.1">
    <property type="nucleotide sequence ID" value="NZ_LOCL01000034.1"/>
</dbReference>